<proteinExistence type="predicted"/>
<accession>A0A6A6ABS5</accession>
<feature type="region of interest" description="Disordered" evidence="2">
    <location>
        <begin position="215"/>
        <end position="241"/>
    </location>
</feature>
<organism evidence="3 4">
    <name type="scientific">Dothidotthia symphoricarpi CBS 119687</name>
    <dbReference type="NCBI Taxonomy" id="1392245"/>
    <lineage>
        <taxon>Eukaryota</taxon>
        <taxon>Fungi</taxon>
        <taxon>Dikarya</taxon>
        <taxon>Ascomycota</taxon>
        <taxon>Pezizomycotina</taxon>
        <taxon>Dothideomycetes</taxon>
        <taxon>Pleosporomycetidae</taxon>
        <taxon>Pleosporales</taxon>
        <taxon>Dothidotthiaceae</taxon>
        <taxon>Dothidotthia</taxon>
    </lineage>
</organism>
<evidence type="ECO:0000256" key="2">
    <source>
        <dbReference type="SAM" id="MobiDB-lite"/>
    </source>
</evidence>
<protein>
    <submittedName>
        <fullName evidence="3">Uncharacterized protein</fullName>
    </submittedName>
</protein>
<dbReference type="Proteomes" id="UP000799771">
    <property type="component" value="Unassembled WGS sequence"/>
</dbReference>
<feature type="coiled-coil region" evidence="1">
    <location>
        <begin position="262"/>
        <end position="464"/>
    </location>
</feature>
<dbReference type="EMBL" id="ML977506">
    <property type="protein sequence ID" value="KAF2129249.1"/>
    <property type="molecule type" value="Genomic_DNA"/>
</dbReference>
<evidence type="ECO:0000313" key="4">
    <source>
        <dbReference type="Proteomes" id="UP000799771"/>
    </source>
</evidence>
<keyword evidence="1" id="KW-0175">Coiled coil</keyword>
<evidence type="ECO:0000256" key="1">
    <source>
        <dbReference type="SAM" id="Coils"/>
    </source>
</evidence>
<evidence type="ECO:0000313" key="3">
    <source>
        <dbReference type="EMBL" id="KAF2129249.1"/>
    </source>
</evidence>
<keyword evidence="4" id="KW-1185">Reference proteome</keyword>
<dbReference type="GeneID" id="54413318"/>
<dbReference type="RefSeq" id="XP_033523638.1">
    <property type="nucleotide sequence ID" value="XM_033672886.1"/>
</dbReference>
<reference evidence="3" key="1">
    <citation type="journal article" date="2020" name="Stud. Mycol.">
        <title>101 Dothideomycetes genomes: a test case for predicting lifestyles and emergence of pathogens.</title>
        <authorList>
            <person name="Haridas S."/>
            <person name="Albert R."/>
            <person name="Binder M."/>
            <person name="Bloem J."/>
            <person name="Labutti K."/>
            <person name="Salamov A."/>
            <person name="Andreopoulos B."/>
            <person name="Baker S."/>
            <person name="Barry K."/>
            <person name="Bills G."/>
            <person name="Bluhm B."/>
            <person name="Cannon C."/>
            <person name="Castanera R."/>
            <person name="Culley D."/>
            <person name="Daum C."/>
            <person name="Ezra D."/>
            <person name="Gonzalez J."/>
            <person name="Henrissat B."/>
            <person name="Kuo A."/>
            <person name="Liang C."/>
            <person name="Lipzen A."/>
            <person name="Lutzoni F."/>
            <person name="Magnuson J."/>
            <person name="Mondo S."/>
            <person name="Nolan M."/>
            <person name="Ohm R."/>
            <person name="Pangilinan J."/>
            <person name="Park H.-J."/>
            <person name="Ramirez L."/>
            <person name="Alfaro M."/>
            <person name="Sun H."/>
            <person name="Tritt A."/>
            <person name="Yoshinaga Y."/>
            <person name="Zwiers L.-H."/>
            <person name="Turgeon B."/>
            <person name="Goodwin S."/>
            <person name="Spatafora J."/>
            <person name="Crous P."/>
            <person name="Grigoriev I."/>
        </authorList>
    </citation>
    <scope>NUCLEOTIDE SEQUENCE</scope>
    <source>
        <strain evidence="3">CBS 119687</strain>
    </source>
</reference>
<name>A0A6A6ABS5_9PLEO</name>
<dbReference type="AlphaFoldDB" id="A0A6A6ABS5"/>
<sequence length="464" mass="53460">MATPPSSETPPPSLKTEKAPTLGVYTLEQITTFAQERFPIEFDLISNAQTYKFQRKVFLDDDSQCQEREMLQVGGSTSGGASQTWAHATGFHVSFYSGKPDKVLLRVPDARRSHIRFESPFVFVADRVTGSKTKAQTTQKGVMINVFINFVFLATERTRHILSPPEQDLLPLFEKGCRNFQPNKDATELEAREHAERERTKTERIDRIVHDNTMRSTPRKRNITDPVDTQAMSEPPPRKKRFSDYIQGHVESYESEMEYEHKQEKEALLRNVQELQVKLEEQERRTAAAEQEAHVAKSKVKSWRKKLADKEVDIEEIRNDNGALHRRCQQQKAEVEALRKQVKEHAKCQLEFAEQTQKEKETQLKCQQHLTGQISKQHTDYEAAKAEIDKQKRDIEMYKECNASLESKLSDAELQQRAAEQARDKSLASHTQEAILKDEAIKEMDACKTKYDQLKEALDAITRL</sequence>
<gene>
    <name evidence="3" type="ORF">P153DRAFT_431242</name>
</gene>